<name>A0A507APX2_9PEZI</name>
<sequence length="325" mass="36933">MPDWDTNIKSCRSPLTGAPRASEATQHISSYLSAPETTRFVTPPCRAKVRADLPQLSTSVMPEVLGLDPQTDGVRRMGRWSQSDGSEVTGLIEWTSKPDEKFRQLLDRVKRIIPTEGDWPGEVQTFKILLEAHIGAQSGILYDCPQGHTDLHQVLCQHPAPSMGDRVTLIKTIMEQIRSLNFHFELLHPALRTESFVFVGHGPQLDFSRPYVLDWTRQAQAEIYQRPGCHGDKVVLADQIWSLMMILSEIVEWKPMDRSFSTGGNLTHRKMARVSLTTSPKWHSQQCAAFFNYGFEFTDKEPDTPEGYSRWDARLFFDGLFAILK</sequence>
<dbReference type="EMBL" id="SKBQ01000009">
    <property type="protein sequence ID" value="TPX06889.1"/>
    <property type="molecule type" value="Genomic_DNA"/>
</dbReference>
<evidence type="ECO:0000313" key="3">
    <source>
        <dbReference type="Proteomes" id="UP000319257"/>
    </source>
</evidence>
<dbReference type="RefSeq" id="XP_030988600.1">
    <property type="nucleotide sequence ID" value="XM_031136568.1"/>
</dbReference>
<keyword evidence="3" id="KW-1185">Reference proteome</keyword>
<protein>
    <recommendedName>
        <fullName evidence="4">Protein kinase domain-containing protein</fullName>
    </recommendedName>
</protein>
<evidence type="ECO:0000313" key="2">
    <source>
        <dbReference type="EMBL" id="TPX06889.1"/>
    </source>
</evidence>
<dbReference type="OrthoDB" id="1911848at2759"/>
<dbReference type="GeneID" id="41969832"/>
<accession>A0A507APX2</accession>
<evidence type="ECO:0000256" key="1">
    <source>
        <dbReference type="SAM" id="MobiDB-lite"/>
    </source>
</evidence>
<proteinExistence type="predicted"/>
<evidence type="ECO:0008006" key="4">
    <source>
        <dbReference type="Google" id="ProtNLM"/>
    </source>
</evidence>
<comment type="caution">
    <text evidence="2">The sequence shown here is derived from an EMBL/GenBank/DDBJ whole genome shotgun (WGS) entry which is preliminary data.</text>
</comment>
<feature type="region of interest" description="Disordered" evidence="1">
    <location>
        <begin position="1"/>
        <end position="22"/>
    </location>
</feature>
<dbReference type="AlphaFoldDB" id="A0A507APX2"/>
<reference evidence="2 3" key="1">
    <citation type="submission" date="2019-06" db="EMBL/GenBank/DDBJ databases">
        <title>Draft genome sequence of the filamentous fungus Phialemoniopsis curvata isolated from diesel fuel.</title>
        <authorList>
            <person name="Varaljay V.A."/>
            <person name="Lyon W.J."/>
            <person name="Crouch A.L."/>
            <person name="Drake C.E."/>
            <person name="Hollomon J.M."/>
            <person name="Nadeau L.J."/>
            <person name="Nunn H.S."/>
            <person name="Stevenson B.S."/>
            <person name="Bojanowski C.L."/>
            <person name="Crookes-Goodson W.J."/>
        </authorList>
    </citation>
    <scope>NUCLEOTIDE SEQUENCE [LARGE SCALE GENOMIC DNA]</scope>
    <source>
        <strain evidence="2 3">D216</strain>
    </source>
</reference>
<dbReference type="InParanoid" id="A0A507APX2"/>
<dbReference type="Proteomes" id="UP000319257">
    <property type="component" value="Unassembled WGS sequence"/>
</dbReference>
<gene>
    <name evidence="2" type="ORF">E0L32_002385</name>
</gene>
<organism evidence="2 3">
    <name type="scientific">Thyridium curvatum</name>
    <dbReference type="NCBI Taxonomy" id="1093900"/>
    <lineage>
        <taxon>Eukaryota</taxon>
        <taxon>Fungi</taxon>
        <taxon>Dikarya</taxon>
        <taxon>Ascomycota</taxon>
        <taxon>Pezizomycotina</taxon>
        <taxon>Sordariomycetes</taxon>
        <taxon>Sordariomycetidae</taxon>
        <taxon>Thyridiales</taxon>
        <taxon>Thyridiaceae</taxon>
        <taxon>Thyridium</taxon>
    </lineage>
</organism>